<dbReference type="SMART" id="SM00642">
    <property type="entry name" value="Aamy"/>
    <property type="match status" value="1"/>
</dbReference>
<dbReference type="InterPro" id="IPR013783">
    <property type="entry name" value="Ig-like_fold"/>
</dbReference>
<feature type="binding site" evidence="6">
    <location>
        <position position="274"/>
    </location>
    <ligand>
        <name>alpha-maltose 1-phosphate</name>
        <dbReference type="ChEBI" id="CHEBI:63576"/>
    </ligand>
</feature>
<dbReference type="GO" id="GO:0030979">
    <property type="term" value="P:alpha-glucan biosynthetic process"/>
    <property type="evidence" value="ECO:0007669"/>
    <property type="project" value="UniProtKB-UniRule"/>
</dbReference>
<dbReference type="AlphaFoldDB" id="A0AAJ6AJL8"/>
<evidence type="ECO:0000313" key="9">
    <source>
        <dbReference type="EMBL" id="WGH94505.1"/>
    </source>
</evidence>
<feature type="binding site" evidence="6">
    <location>
        <position position="369"/>
    </location>
    <ligand>
        <name>alpha-maltose 1-phosphate</name>
        <dbReference type="ChEBI" id="CHEBI:63576"/>
    </ligand>
</feature>
<feature type="domain" description="Glycosyl hydrolase family 13 catalytic" evidence="8">
    <location>
        <begin position="227"/>
        <end position="552"/>
    </location>
</feature>
<feature type="binding site" evidence="6">
    <location>
        <begin position="543"/>
        <end position="544"/>
    </location>
    <ligand>
        <name>alpha-maltose 1-phosphate</name>
        <dbReference type="ChEBI" id="CHEBI:63576"/>
    </ligand>
</feature>
<accession>A0AAJ6AJL8</accession>
<sequence length="702" mass="78771">MIPHQVNPTAESVIPSVTRIPVTDVSPVVDQGRYPATAVLGEDIPVSATVFREGHDSLGVTVVLLDPEGNEVQRVRMHPGAPGTDRWHARIRPSALGRHTFAIESYADDFLTWYRAAVIKVDAGVDVQLMLDEGVHLFERVQRSRAERQKFTPQACELFADAVTVLRDSSLSPPQRLEQINTAELQQVLEDQPLRSFVGTTGGYPLDVQRPAAGQGSWYEFFPRSEGAYIDEDTGLWVSGSFATAEKRLAEVAEMGFTVVYLPPIHPIGTTHRKGPNNTLTAGEHDPGSPWAIGSPQGGHDAIHPDLGKKKDFKRFVKTARKHQLEIALDLALQCSPDHPWVEEHPEWFTTRLDGTIAYAENPPKKYQDIYPLNFDHDPQGLAEEIHRVVLHWIKLGVKIFRVDNPHTKPLWFWEWLIATVREDHPETVFLAEAFTRPAMMHALGKIGFQQSYGYFTWRNSRDEIAGYLHEISHDTPAFYRPNFFVNTPDILTEFLQSGLRSAFAIRATLAATASPLWGVYSGFELFEHVPRPGAEEYIDNEKYQYRPRDFRGAEAAGNSLAPYLRHLNAIRATHPALGQLQNLQLHSADTPNILVYSKVRNATPAGIHRDRDLVTDSLGPEHSDSIDRVIVVLTTDPEHVQEATITLDRAALQLPATGEFQVKDLITDAVWTWSDQNYIRLDPGIHVAHILTVLPPEEEQS</sequence>
<feature type="site" description="Transition state stabilizer" evidence="6">
    <location>
        <position position="490"/>
    </location>
</feature>
<dbReference type="Pfam" id="PF21702">
    <property type="entry name" value="GLGE_C"/>
    <property type="match status" value="1"/>
</dbReference>
<dbReference type="InterPro" id="IPR006047">
    <property type="entry name" value="GH13_cat_dom"/>
</dbReference>
<feature type="active site" description="Nucleophile" evidence="6">
    <location>
        <position position="404"/>
    </location>
</feature>
<name>A0AAJ6AJL8_9MICC</name>
<dbReference type="Pfam" id="PF11896">
    <property type="entry name" value="GlgE_dom_N_S"/>
    <property type="match status" value="1"/>
</dbReference>
<dbReference type="EMBL" id="CP122566">
    <property type="protein sequence ID" value="WGH94505.1"/>
    <property type="molecule type" value="Genomic_DNA"/>
</dbReference>
<evidence type="ECO:0000256" key="5">
    <source>
        <dbReference type="ARBA" id="ARBA00048735"/>
    </source>
</evidence>
<keyword evidence="2 6" id="KW-0328">Glycosyltransferase</keyword>
<dbReference type="GO" id="GO:0004553">
    <property type="term" value="F:hydrolase activity, hydrolyzing O-glycosyl compounds"/>
    <property type="evidence" value="ECO:0007669"/>
    <property type="project" value="InterPro"/>
</dbReference>
<dbReference type="PANTHER" id="PTHR47786:SF2">
    <property type="entry name" value="GLYCOSYL HYDROLASE FAMILY 13 CATALYTIC DOMAIN-CONTAINING PROTEIN"/>
    <property type="match status" value="1"/>
</dbReference>
<evidence type="ECO:0000256" key="7">
    <source>
        <dbReference type="SAM" id="MobiDB-lite"/>
    </source>
</evidence>
<evidence type="ECO:0000259" key="8">
    <source>
        <dbReference type="SMART" id="SM00642"/>
    </source>
</evidence>
<dbReference type="RefSeq" id="WP_279675446.1">
    <property type="nucleotide sequence ID" value="NZ_CP122566.1"/>
</dbReference>
<organism evidence="9 10">
    <name type="scientific">Auritidibacter ignavus</name>
    <dbReference type="NCBI Taxonomy" id="678932"/>
    <lineage>
        <taxon>Bacteria</taxon>
        <taxon>Bacillati</taxon>
        <taxon>Actinomycetota</taxon>
        <taxon>Actinomycetes</taxon>
        <taxon>Micrococcales</taxon>
        <taxon>Micrococcaceae</taxon>
        <taxon>Auritidibacter</taxon>
    </lineage>
</organism>
<keyword evidence="4 6" id="KW-0119">Carbohydrate metabolism</keyword>
<gene>
    <name evidence="6" type="primary">glgE</name>
    <name evidence="9" type="ORF">QDX21_06775</name>
</gene>
<evidence type="ECO:0000256" key="3">
    <source>
        <dbReference type="ARBA" id="ARBA00022679"/>
    </source>
</evidence>
<dbReference type="HAMAP" id="MF_02124">
    <property type="entry name" value="GlgE"/>
    <property type="match status" value="1"/>
</dbReference>
<comment type="catalytic activity">
    <reaction evidence="5 6">
        <text>alpha-maltose 1-phosphate + [(1-&gt;4)-alpha-D-glucosyl](n) = [(1-&gt;4)-alpha-D-glucosyl](n+2) + phosphate</text>
        <dbReference type="Rhea" id="RHEA:42692"/>
        <dbReference type="Rhea" id="RHEA-COMP:9584"/>
        <dbReference type="Rhea" id="RHEA-COMP:10183"/>
        <dbReference type="ChEBI" id="CHEBI:15444"/>
        <dbReference type="ChEBI" id="CHEBI:43474"/>
        <dbReference type="ChEBI" id="CHEBI:63576"/>
        <dbReference type="EC" id="2.4.99.16"/>
    </reaction>
</comment>
<evidence type="ECO:0000256" key="4">
    <source>
        <dbReference type="ARBA" id="ARBA00023277"/>
    </source>
</evidence>
<dbReference type="GO" id="GO:0016758">
    <property type="term" value="F:hexosyltransferase activity"/>
    <property type="evidence" value="ECO:0007669"/>
    <property type="project" value="UniProtKB-UniRule"/>
</dbReference>
<comment type="function">
    <text evidence="6">Maltosyltransferase that uses maltose 1-phosphate (M1P) as the sugar donor to elongate linear or branched alpha-(1-&gt;4)-glucans. Is involved in a branched alpha-glucan biosynthetic pathway from trehalose, together with TreS, Mak and GlgB.</text>
</comment>
<protein>
    <recommendedName>
        <fullName evidence="6">Alpha-1,4-glucan:maltose-1-phosphate maltosyltransferase</fullName>
        <shortName evidence="6">GMPMT</shortName>
        <ecNumber evidence="6">2.4.99.16</ecNumber>
    </recommendedName>
    <alternativeName>
        <fullName evidence="6">(1-&gt;4)-alpha-D-glucan:maltose-1-phosphate alpha-D-maltosyltransferase</fullName>
    </alternativeName>
</protein>
<keyword evidence="10" id="KW-1185">Reference proteome</keyword>
<dbReference type="Gene3D" id="1.20.58.80">
    <property type="entry name" value="Phosphotransferase system, lactose/cellobiose-type IIA subunit"/>
    <property type="match status" value="1"/>
</dbReference>
<feature type="binding site" evidence="6">
    <location>
        <position position="405"/>
    </location>
    <ligand>
        <name>alpha-maltose 1-phosphate</name>
        <dbReference type="ChEBI" id="CHEBI:63576"/>
    </ligand>
</feature>
<comment type="similarity">
    <text evidence="6">Belongs to the glycosyl hydrolase 13 family. GlgE subfamily.</text>
</comment>
<feature type="binding site" evidence="6">
    <location>
        <position position="334"/>
    </location>
    <ligand>
        <name>alpha-maltose 1-phosphate</name>
        <dbReference type="ChEBI" id="CHEBI:63576"/>
    </ligand>
</feature>
<proteinExistence type="inferred from homology"/>
<comment type="subunit">
    <text evidence="1 6">Homodimer.</text>
</comment>
<dbReference type="Gene3D" id="3.20.20.80">
    <property type="entry name" value="Glycosidases"/>
    <property type="match status" value="1"/>
</dbReference>
<evidence type="ECO:0000256" key="1">
    <source>
        <dbReference type="ARBA" id="ARBA00011738"/>
    </source>
</evidence>
<dbReference type="InterPro" id="IPR021828">
    <property type="entry name" value="GlgE_dom_N/S"/>
</dbReference>
<dbReference type="Gene3D" id="2.60.40.1180">
    <property type="entry name" value="Golgi alpha-mannosidase II"/>
    <property type="match status" value="1"/>
</dbReference>
<dbReference type="InterPro" id="IPR049171">
    <property type="entry name" value="GLGE_C"/>
</dbReference>
<dbReference type="InterPro" id="IPR026585">
    <property type="entry name" value="GlgE"/>
</dbReference>
<dbReference type="Proteomes" id="UP001224674">
    <property type="component" value="Chromosome"/>
</dbReference>
<dbReference type="InterPro" id="IPR017853">
    <property type="entry name" value="GH"/>
</dbReference>
<dbReference type="EC" id="2.4.99.16" evidence="6"/>
<dbReference type="Gene3D" id="2.60.40.10">
    <property type="entry name" value="Immunoglobulins"/>
    <property type="match status" value="1"/>
</dbReference>
<dbReference type="InterPro" id="IPR013780">
    <property type="entry name" value="Glyco_hydro_b"/>
</dbReference>
<evidence type="ECO:0000256" key="6">
    <source>
        <dbReference type="HAMAP-Rule" id="MF_02124"/>
    </source>
</evidence>
<reference evidence="9 10" key="1">
    <citation type="submission" date="2023-03" db="EMBL/GenBank/DDBJ databases">
        <title>Complete genome sequences of several Auritidibacter ignavus strains isolated from ear infections.</title>
        <authorList>
            <person name="Baehr T."/>
            <person name="Baumhoegger A.M."/>
        </authorList>
    </citation>
    <scope>NUCLEOTIDE SEQUENCE [LARGE SCALE GENOMIC DNA]</scope>
    <source>
        <strain evidence="9 10">BABAE-6</strain>
    </source>
</reference>
<dbReference type="CDD" id="cd11344">
    <property type="entry name" value="AmyAc_GlgE_like"/>
    <property type="match status" value="1"/>
</dbReference>
<dbReference type="PANTHER" id="PTHR47786">
    <property type="entry name" value="ALPHA-1,4-GLUCAN:MALTOSE-1-PHOSPHATE MALTOSYLTRANSFERASE"/>
    <property type="match status" value="1"/>
</dbReference>
<feature type="region of interest" description="Disordered" evidence="7">
    <location>
        <begin position="272"/>
        <end position="306"/>
    </location>
</feature>
<evidence type="ECO:0000313" key="10">
    <source>
        <dbReference type="Proteomes" id="UP001224674"/>
    </source>
</evidence>
<dbReference type="SUPFAM" id="SSF51445">
    <property type="entry name" value="(Trans)glycosidases"/>
    <property type="match status" value="1"/>
</dbReference>
<feature type="active site" description="Proton donor" evidence="6">
    <location>
        <position position="433"/>
    </location>
</feature>
<evidence type="ECO:0000256" key="2">
    <source>
        <dbReference type="ARBA" id="ARBA00022676"/>
    </source>
</evidence>
<keyword evidence="3 6" id="KW-0808">Transferase</keyword>